<sequence length="62" mass="7290">MLLNAIFYLLLLNNIYKIKKIKYYIYKVEIYLPTVPNTPINPLQIRLGVGTSFLLKIKTFNV</sequence>
<geneLocation type="plasmid" evidence="1 2">
    <name>lp17</name>
</geneLocation>
<evidence type="ECO:0000313" key="1">
    <source>
        <dbReference type="EMBL" id="AZA27273.1"/>
    </source>
</evidence>
<accession>A0ABN5RFI1</accession>
<name>A0ABN5RFI1_BORGP</name>
<reference evidence="2" key="1">
    <citation type="submission" date="2018-04" db="EMBL/GenBank/DDBJ databases">
        <title>Whole Genome Assembly of Borrelia bavariensis PBi.</title>
        <authorList>
            <person name="Margos G."/>
        </authorList>
    </citation>
    <scope>NUCLEOTIDE SEQUENCE [LARGE SCALE GENOMIC DNA]</scope>
    <source>
        <strain evidence="2">PBi</strain>
        <plasmid evidence="2">lp17</plasmid>
    </source>
</reference>
<protein>
    <submittedName>
        <fullName evidence="1">Uncharacterized protein</fullName>
    </submittedName>
</protein>
<dbReference type="EMBL" id="CP028876">
    <property type="protein sequence ID" value="AZA27273.1"/>
    <property type="molecule type" value="Genomic_DNA"/>
</dbReference>
<keyword evidence="2" id="KW-1185">Reference proteome</keyword>
<proteinExistence type="predicted"/>
<gene>
    <name evidence="1" type="ORF">DB299_05340</name>
</gene>
<dbReference type="Proteomes" id="UP000274630">
    <property type="component" value="Plasmid lp17"/>
</dbReference>
<organism evidence="1 2">
    <name type="scientific">Borrelia garinii subsp. bavariensis (strain ATCC BAA-2496 / DSM 23469 / PBi)</name>
    <name type="common">Borreliella bavariensis</name>
    <dbReference type="NCBI Taxonomy" id="290434"/>
    <lineage>
        <taxon>Bacteria</taxon>
        <taxon>Pseudomonadati</taxon>
        <taxon>Spirochaetota</taxon>
        <taxon>Spirochaetia</taxon>
        <taxon>Spirochaetales</taxon>
        <taxon>Borreliaceae</taxon>
        <taxon>Borreliella</taxon>
    </lineage>
</organism>
<evidence type="ECO:0000313" key="2">
    <source>
        <dbReference type="Proteomes" id="UP000274630"/>
    </source>
</evidence>
<keyword evidence="1" id="KW-0614">Plasmid</keyword>